<organism evidence="4 5">
    <name type="scientific">Rhodococcus coprophilus</name>
    <dbReference type="NCBI Taxonomy" id="38310"/>
    <lineage>
        <taxon>Bacteria</taxon>
        <taxon>Bacillati</taxon>
        <taxon>Actinomycetota</taxon>
        <taxon>Actinomycetes</taxon>
        <taxon>Mycobacteriales</taxon>
        <taxon>Nocardiaceae</taxon>
        <taxon>Rhodococcus</taxon>
    </lineage>
</organism>
<dbReference type="InterPro" id="IPR025565">
    <property type="entry name" value="DUF4328"/>
</dbReference>
<dbReference type="STRING" id="1219011.GCA_001895045_02699"/>
<feature type="region of interest" description="Disordered" evidence="1">
    <location>
        <begin position="324"/>
        <end position="349"/>
    </location>
</feature>
<evidence type="ECO:0000256" key="1">
    <source>
        <dbReference type="SAM" id="MobiDB-lite"/>
    </source>
</evidence>
<keyword evidence="2" id="KW-0472">Membrane</keyword>
<feature type="transmembrane region" description="Helical" evidence="2">
    <location>
        <begin position="229"/>
        <end position="247"/>
    </location>
</feature>
<dbReference type="KEGG" id="rcr:NCTC10994_02513"/>
<keyword evidence="5" id="KW-1185">Reference proteome</keyword>
<accession>A0A2X4U3T3</accession>
<sequence length="349" mass="37665">MAAYQICVRCENRWPVTYQPRQWCPSCRGVLLSPVPADAPVPPSRRNFRWVARPAVPLGAGKRSTRTRPMGPTPAYREIPRWGLTDPVPVDDEDEPSRSEAIADLAPTLLVGAAVVFGLAALAEAFRYGLLVFNRTRLVDPLALAVSDAAVWATQVAAPLIALAAAVACALRLIYLRQYIFAERGETDPRPPLALLLGVVVPGVNLAMPGVFLTEVAGRDPRLLRAIRIWWSLWALDAVLFVVMVLWRQLDTLQARADGVLLAACAAALAAVVASTTLYVVRLLDETDLWGRPLRHRRFTPATGPVYAPIAPIVPRAASAPVEEDNAAAAAPECSPNEDAGAPETVASR</sequence>
<keyword evidence="2" id="KW-0812">Transmembrane</keyword>
<feature type="transmembrane region" description="Helical" evidence="2">
    <location>
        <begin position="150"/>
        <end position="174"/>
    </location>
</feature>
<feature type="compositionally biased region" description="Low complexity" evidence="1">
    <location>
        <begin position="324"/>
        <end position="338"/>
    </location>
</feature>
<name>A0A2X4U3T3_9NOCA</name>
<keyword evidence="2" id="KW-1133">Transmembrane helix</keyword>
<dbReference type="Proteomes" id="UP000249091">
    <property type="component" value="Chromosome 1"/>
</dbReference>
<evidence type="ECO:0000256" key="2">
    <source>
        <dbReference type="SAM" id="Phobius"/>
    </source>
</evidence>
<feature type="transmembrane region" description="Helical" evidence="2">
    <location>
        <begin position="108"/>
        <end position="130"/>
    </location>
</feature>
<proteinExistence type="predicted"/>
<feature type="domain" description="DUF4328" evidence="3">
    <location>
        <begin position="135"/>
        <end position="284"/>
    </location>
</feature>
<evidence type="ECO:0000313" key="5">
    <source>
        <dbReference type="Proteomes" id="UP000249091"/>
    </source>
</evidence>
<feature type="transmembrane region" description="Helical" evidence="2">
    <location>
        <begin position="195"/>
        <end position="217"/>
    </location>
</feature>
<gene>
    <name evidence="4" type="ORF">NCTC10994_02513</name>
</gene>
<dbReference type="Pfam" id="PF14219">
    <property type="entry name" value="DUF4328"/>
    <property type="match status" value="1"/>
</dbReference>
<feature type="transmembrane region" description="Helical" evidence="2">
    <location>
        <begin position="259"/>
        <end position="281"/>
    </location>
</feature>
<evidence type="ECO:0000259" key="3">
    <source>
        <dbReference type="Pfam" id="PF14219"/>
    </source>
</evidence>
<protein>
    <submittedName>
        <fullName evidence="4">Hypothetical membrane protein</fullName>
    </submittedName>
</protein>
<reference evidence="4 5" key="1">
    <citation type="submission" date="2018-06" db="EMBL/GenBank/DDBJ databases">
        <authorList>
            <consortium name="Pathogen Informatics"/>
            <person name="Doyle S."/>
        </authorList>
    </citation>
    <scope>NUCLEOTIDE SEQUENCE [LARGE SCALE GENOMIC DNA]</scope>
    <source>
        <strain evidence="4 5">NCTC10994</strain>
    </source>
</reference>
<evidence type="ECO:0000313" key="4">
    <source>
        <dbReference type="EMBL" id="SQI33279.1"/>
    </source>
</evidence>
<dbReference type="RefSeq" id="WP_072701271.1">
    <property type="nucleotide sequence ID" value="NZ_JAFBBL010000001.1"/>
</dbReference>
<dbReference type="EMBL" id="LS483468">
    <property type="protein sequence ID" value="SQI33279.1"/>
    <property type="molecule type" value="Genomic_DNA"/>
</dbReference>
<dbReference type="AlphaFoldDB" id="A0A2X4U3T3"/>